<dbReference type="GO" id="GO:0006043">
    <property type="term" value="P:glucosamine catabolic process"/>
    <property type="evidence" value="ECO:0007669"/>
    <property type="project" value="TreeGrafter"/>
</dbReference>
<dbReference type="GO" id="GO:0004342">
    <property type="term" value="F:glucosamine-6-phosphate deaminase activity"/>
    <property type="evidence" value="ECO:0007669"/>
    <property type="project" value="UniProtKB-EC"/>
</dbReference>
<dbReference type="GO" id="GO:0019262">
    <property type="term" value="P:N-acetylneuraminate catabolic process"/>
    <property type="evidence" value="ECO:0007669"/>
    <property type="project" value="TreeGrafter"/>
</dbReference>
<accession>A0A915D450</accession>
<dbReference type="GO" id="GO:0042802">
    <property type="term" value="F:identical protein binding"/>
    <property type="evidence" value="ECO:0007669"/>
    <property type="project" value="TreeGrafter"/>
</dbReference>
<dbReference type="WBParaSite" id="jg15650">
    <property type="protein sequence ID" value="jg15650"/>
    <property type="gene ID" value="jg15650"/>
</dbReference>
<comment type="catalytic activity">
    <reaction evidence="1">
        <text>alpha-D-glucosamine 6-phosphate + H2O = beta-D-fructose 6-phosphate + NH4(+)</text>
        <dbReference type="Rhea" id="RHEA:12172"/>
        <dbReference type="ChEBI" id="CHEBI:15377"/>
        <dbReference type="ChEBI" id="CHEBI:28938"/>
        <dbReference type="ChEBI" id="CHEBI:57634"/>
        <dbReference type="ChEBI" id="CHEBI:75989"/>
        <dbReference type="EC" id="3.5.99.6"/>
    </reaction>
</comment>
<proteinExistence type="predicted"/>
<reference evidence="4" key="1">
    <citation type="submission" date="2022-11" db="UniProtKB">
        <authorList>
            <consortium name="WormBaseParasite"/>
        </authorList>
    </citation>
    <scope>IDENTIFICATION</scope>
</reference>
<dbReference type="PANTHER" id="PTHR11280:SF5">
    <property type="entry name" value="GLUCOSAMINE-6-PHOSPHATE ISOMERASE"/>
    <property type="match status" value="1"/>
</dbReference>
<name>A0A915D450_9BILA</name>
<dbReference type="SUPFAM" id="SSF100950">
    <property type="entry name" value="NagB/RpiA/CoA transferase-like"/>
    <property type="match status" value="1"/>
</dbReference>
<evidence type="ECO:0000313" key="4">
    <source>
        <dbReference type="WBParaSite" id="jg15650"/>
    </source>
</evidence>
<dbReference type="InterPro" id="IPR037171">
    <property type="entry name" value="NagB/RpiA_transferase-like"/>
</dbReference>
<dbReference type="CDD" id="cd01399">
    <property type="entry name" value="GlcN6P_deaminase"/>
    <property type="match status" value="1"/>
</dbReference>
<dbReference type="PANTHER" id="PTHR11280">
    <property type="entry name" value="GLUCOSAMINE-6-PHOSPHATE ISOMERASE"/>
    <property type="match status" value="1"/>
</dbReference>
<dbReference type="AlphaFoldDB" id="A0A915D450"/>
<dbReference type="Gene3D" id="3.40.50.1360">
    <property type="match status" value="1"/>
</dbReference>
<evidence type="ECO:0000256" key="1">
    <source>
        <dbReference type="ARBA" id="ARBA00000644"/>
    </source>
</evidence>
<dbReference type="InterPro" id="IPR004547">
    <property type="entry name" value="Glucosamine6P_isomerase"/>
</dbReference>
<sequence>MLQNFLRHINIQPCNVHIPNGNAENLDVECANYEQQIKAAGGIDYLLEVLGLMACSSLSSRTHIQSLTVETIRANARFFDGKLEEVPKQALTVGVGTIMDAQEVLILVNGANKAYALHKCIESGISHMWTASAFQNHPKTTFVVDEDATLELKVKTVKYFKEIYASSALEALTAITTNFSFVNTYIRRVNGQ</sequence>
<protein>
    <submittedName>
        <fullName evidence="4">Glucosamine-6-phosphate deaminase</fullName>
    </submittedName>
</protein>
<organism evidence="3 4">
    <name type="scientific">Ditylenchus dipsaci</name>
    <dbReference type="NCBI Taxonomy" id="166011"/>
    <lineage>
        <taxon>Eukaryota</taxon>
        <taxon>Metazoa</taxon>
        <taxon>Ecdysozoa</taxon>
        <taxon>Nematoda</taxon>
        <taxon>Chromadorea</taxon>
        <taxon>Rhabditida</taxon>
        <taxon>Tylenchina</taxon>
        <taxon>Tylenchomorpha</taxon>
        <taxon>Sphaerularioidea</taxon>
        <taxon>Anguinidae</taxon>
        <taxon>Anguininae</taxon>
        <taxon>Ditylenchus</taxon>
    </lineage>
</organism>
<evidence type="ECO:0000313" key="3">
    <source>
        <dbReference type="Proteomes" id="UP000887574"/>
    </source>
</evidence>
<evidence type="ECO:0000256" key="2">
    <source>
        <dbReference type="ARBA" id="ARBA00004775"/>
    </source>
</evidence>
<keyword evidence="3" id="KW-1185">Reference proteome</keyword>
<dbReference type="GO" id="GO:0006046">
    <property type="term" value="P:N-acetylglucosamine catabolic process"/>
    <property type="evidence" value="ECO:0007669"/>
    <property type="project" value="TreeGrafter"/>
</dbReference>
<dbReference type="Proteomes" id="UP000887574">
    <property type="component" value="Unplaced"/>
</dbReference>
<comment type="pathway">
    <text evidence="2">Nucleotide-sugar biosynthesis; UDP-N-acetyl-alpha-D-glucosamine biosynthesis; alpha-D-glucosamine 6-phosphate from D-fructose 6-phosphate: step 1/1.</text>
</comment>
<dbReference type="GO" id="GO:0005737">
    <property type="term" value="C:cytoplasm"/>
    <property type="evidence" value="ECO:0007669"/>
    <property type="project" value="TreeGrafter"/>
</dbReference>